<evidence type="ECO:0000256" key="10">
    <source>
        <dbReference type="SAM" id="Phobius"/>
    </source>
</evidence>
<evidence type="ECO:0000256" key="1">
    <source>
        <dbReference type="ARBA" id="ARBA00004162"/>
    </source>
</evidence>
<keyword evidence="8 10" id="KW-1133">Transmembrane helix</keyword>
<dbReference type="EMBL" id="JAINVZ010000008">
    <property type="protein sequence ID" value="MBY8886052.1"/>
    <property type="molecule type" value="Genomic_DNA"/>
</dbReference>
<evidence type="ECO:0000256" key="8">
    <source>
        <dbReference type="ARBA" id="ARBA00022989"/>
    </source>
</evidence>
<evidence type="ECO:0000313" key="12">
    <source>
        <dbReference type="Proteomes" id="UP001198565"/>
    </source>
</evidence>
<evidence type="ECO:0000256" key="9">
    <source>
        <dbReference type="ARBA" id="ARBA00023136"/>
    </source>
</evidence>
<keyword evidence="9 10" id="KW-0472">Membrane</keyword>
<evidence type="ECO:0000256" key="2">
    <source>
        <dbReference type="ARBA" id="ARBA00008149"/>
    </source>
</evidence>
<comment type="caution">
    <text evidence="11">The sequence shown here is derived from an EMBL/GenBank/DDBJ whole genome shotgun (WGS) entry which is preliminary data.</text>
</comment>
<dbReference type="PANTHER" id="PTHR40765:SF2">
    <property type="entry name" value="ESX-2 SECRETION SYSTEM ATPASE ECCB2"/>
    <property type="match status" value="1"/>
</dbReference>
<keyword evidence="4 10" id="KW-0812">Transmembrane</keyword>
<dbReference type="InterPro" id="IPR007795">
    <property type="entry name" value="T7SS_EccB"/>
</dbReference>
<accession>A0ABS7QW88</accession>
<evidence type="ECO:0000256" key="4">
    <source>
        <dbReference type="ARBA" id="ARBA00022692"/>
    </source>
</evidence>
<gene>
    <name evidence="11" type="primary">eccB</name>
    <name evidence="11" type="ORF">K7472_14465</name>
</gene>
<evidence type="ECO:0000256" key="6">
    <source>
        <dbReference type="ARBA" id="ARBA00022801"/>
    </source>
</evidence>
<organism evidence="11 12">
    <name type="scientific">Streptantibioticus parmotrematis</name>
    <dbReference type="NCBI Taxonomy" id="2873249"/>
    <lineage>
        <taxon>Bacteria</taxon>
        <taxon>Bacillati</taxon>
        <taxon>Actinomycetota</taxon>
        <taxon>Actinomycetes</taxon>
        <taxon>Kitasatosporales</taxon>
        <taxon>Streptomycetaceae</taxon>
        <taxon>Streptantibioticus</taxon>
    </lineage>
</organism>
<keyword evidence="6" id="KW-0378">Hydrolase</keyword>
<dbReference type="InterPro" id="IPR044857">
    <property type="entry name" value="T7SS_EccB_R1"/>
</dbReference>
<feature type="transmembrane region" description="Helical" evidence="10">
    <location>
        <begin position="39"/>
        <end position="61"/>
    </location>
</feature>
<dbReference type="Gene3D" id="3.30.2390.20">
    <property type="entry name" value="Type VII secretion system EccB, repeat 1 domain"/>
    <property type="match status" value="1"/>
</dbReference>
<keyword evidence="3" id="KW-1003">Cell membrane</keyword>
<keyword evidence="12" id="KW-1185">Reference proteome</keyword>
<keyword evidence="7" id="KW-0067">ATP-binding</keyword>
<protein>
    <submittedName>
        <fullName evidence="11">Type VII secretion protein EccB</fullName>
    </submittedName>
</protein>
<evidence type="ECO:0000256" key="5">
    <source>
        <dbReference type="ARBA" id="ARBA00022741"/>
    </source>
</evidence>
<comment type="subcellular location">
    <subcellularLocation>
        <location evidence="1">Cell membrane</location>
        <topology evidence="1">Single-pass membrane protein</topology>
    </subcellularLocation>
</comment>
<dbReference type="Gene3D" id="2.40.50.910">
    <property type="entry name" value="Type VII secretion system EccB, repeat 3 domain"/>
    <property type="match status" value="1"/>
</dbReference>
<evidence type="ECO:0000313" key="11">
    <source>
        <dbReference type="EMBL" id="MBY8886052.1"/>
    </source>
</evidence>
<dbReference type="RefSeq" id="WP_222977899.1">
    <property type="nucleotide sequence ID" value="NZ_JAINVZ010000008.1"/>
</dbReference>
<dbReference type="PANTHER" id="PTHR40765">
    <property type="entry name" value="ESX-2 SECRETION SYSTEM ATPASE ECCB2"/>
    <property type="match status" value="1"/>
</dbReference>
<name>A0ABS7QW88_9ACTN</name>
<evidence type="ECO:0000256" key="7">
    <source>
        <dbReference type="ARBA" id="ARBA00022840"/>
    </source>
</evidence>
<proteinExistence type="inferred from homology"/>
<dbReference type="Pfam" id="PF05108">
    <property type="entry name" value="T7SS_ESX1_EccB"/>
    <property type="match status" value="1"/>
</dbReference>
<dbReference type="InterPro" id="IPR042485">
    <property type="entry name" value="T7SS_EccB_R3"/>
</dbReference>
<dbReference type="NCBIfam" id="TIGR03919">
    <property type="entry name" value="T7SS_EccB"/>
    <property type="match status" value="1"/>
</dbReference>
<dbReference type="Proteomes" id="UP001198565">
    <property type="component" value="Unassembled WGS sequence"/>
</dbReference>
<comment type="similarity">
    <text evidence="2">Belongs to the EccB family.</text>
</comment>
<keyword evidence="5" id="KW-0547">Nucleotide-binding</keyword>
<evidence type="ECO:0000256" key="3">
    <source>
        <dbReference type="ARBA" id="ARBA00022475"/>
    </source>
</evidence>
<sequence length="442" mass="44932">MQSRRDHLQAYQFATGRLASSLVTGDPGTGEAPMRRSGLGATFGILLTVLLVVVAAVYGLLKPVRSTAWARDGALIVEKETGNRYLYSGGLLHPTANYASALLAVGSGAAVEQVPRAALADVPRGVPIGIPGAPDDVAEPTAVLTGAWADCLRPGSTGGEALDFAPATARPVRPGTRVLVAAPDGTRYVVWHDTRYEVDARSSLIALGLDTEQPVEATAAWLDALPSGTPVAPAAVPGAGAPGRTVAGSPAKVGRLFRTEVGGVSHYYVLRADGVAPLTATESALLAGEAGEGQPTQVSPGDIAAVQASSDTSLMHRLPDLLNAPDTTADGGGALCLLHPVDGGHATVVRETGAGASPSGVLVPPDHAVLARPPAGPADADTPDPYLITDQGVKYELVGQAAEALGYGDLTPRTLPAAVLDRIPTGVRLTRAQALAPVPGPR</sequence>
<reference evidence="11 12" key="1">
    <citation type="submission" date="2021-08" db="EMBL/GenBank/DDBJ databases">
        <title>Streptomyces sp. PTM05 isolated from lichen.</title>
        <authorList>
            <person name="Somphong A."/>
            <person name="Phongsopitanun W."/>
            <person name="Tanasupawat S."/>
        </authorList>
    </citation>
    <scope>NUCLEOTIDE SEQUENCE [LARGE SCALE GENOMIC DNA]</scope>
    <source>
        <strain evidence="11 12">Ptm05</strain>
    </source>
</reference>